<dbReference type="OrthoDB" id="26525at2759"/>
<name>A0A9D5DHA4_9CRYT</name>
<dbReference type="AlphaFoldDB" id="A0A9D5DHA4"/>
<dbReference type="Gene3D" id="1.10.238.10">
    <property type="entry name" value="EF-hand"/>
    <property type="match status" value="1"/>
</dbReference>
<dbReference type="InterPro" id="IPR002048">
    <property type="entry name" value="EF_hand_dom"/>
</dbReference>
<feature type="region of interest" description="Disordered" evidence="2">
    <location>
        <begin position="239"/>
        <end position="261"/>
    </location>
</feature>
<feature type="region of interest" description="Disordered" evidence="2">
    <location>
        <begin position="89"/>
        <end position="144"/>
    </location>
</feature>
<dbReference type="SUPFAM" id="SSF47473">
    <property type="entry name" value="EF-hand"/>
    <property type="match status" value="1"/>
</dbReference>
<evidence type="ECO:0000259" key="3">
    <source>
        <dbReference type="PROSITE" id="PS50222"/>
    </source>
</evidence>
<dbReference type="GO" id="GO:0005509">
    <property type="term" value="F:calcium ion binding"/>
    <property type="evidence" value="ECO:0007669"/>
    <property type="project" value="InterPro"/>
</dbReference>
<feature type="coiled-coil region" evidence="1">
    <location>
        <begin position="144"/>
        <end position="206"/>
    </location>
</feature>
<dbReference type="InterPro" id="IPR011992">
    <property type="entry name" value="EF-hand-dom_pair"/>
</dbReference>
<feature type="compositionally biased region" description="Basic and acidic residues" evidence="2">
    <location>
        <begin position="54"/>
        <end position="65"/>
    </location>
</feature>
<evidence type="ECO:0000256" key="2">
    <source>
        <dbReference type="SAM" id="MobiDB-lite"/>
    </source>
</evidence>
<feature type="compositionally biased region" description="Basic and acidic residues" evidence="2">
    <location>
        <begin position="123"/>
        <end position="144"/>
    </location>
</feature>
<evidence type="ECO:0000256" key="1">
    <source>
        <dbReference type="SAM" id="Coils"/>
    </source>
</evidence>
<dbReference type="EMBL" id="JAPCXC010000039">
    <property type="protein sequence ID" value="KAJ1608879.1"/>
    <property type="molecule type" value="Genomic_DNA"/>
</dbReference>
<accession>A0A9D5DHA4</accession>
<organism evidence="4">
    <name type="scientific">Cryptosporidium canis</name>
    <dbReference type="NCBI Taxonomy" id="195482"/>
    <lineage>
        <taxon>Eukaryota</taxon>
        <taxon>Sar</taxon>
        <taxon>Alveolata</taxon>
        <taxon>Apicomplexa</taxon>
        <taxon>Conoidasida</taxon>
        <taxon>Coccidia</taxon>
        <taxon>Eucoccidiorida</taxon>
        <taxon>Eimeriorina</taxon>
        <taxon>Cryptosporidiidae</taxon>
        <taxon>Cryptosporidium</taxon>
    </lineage>
</organism>
<feature type="compositionally biased region" description="Polar residues" evidence="2">
    <location>
        <begin position="1"/>
        <end position="37"/>
    </location>
</feature>
<feature type="compositionally biased region" description="Basic and acidic residues" evidence="2">
    <location>
        <begin position="239"/>
        <end position="256"/>
    </location>
</feature>
<feature type="domain" description="EF-hand" evidence="3">
    <location>
        <begin position="377"/>
        <end position="412"/>
    </location>
</feature>
<reference evidence="4" key="1">
    <citation type="submission" date="2022-10" db="EMBL/GenBank/DDBJ databases">
        <title>Adaptive evolution leads to modifications in subtelomeric GC content in a zoonotic Cryptosporidium species.</title>
        <authorList>
            <person name="Li J."/>
            <person name="Feng Y."/>
            <person name="Xiao L."/>
        </authorList>
    </citation>
    <scope>NUCLEOTIDE SEQUENCE</scope>
    <source>
        <strain evidence="4">33844</strain>
    </source>
</reference>
<protein>
    <recommendedName>
        <fullName evidence="3">EF-hand domain-containing protein</fullName>
    </recommendedName>
</protein>
<comment type="caution">
    <text evidence="4">The sequence shown here is derived from an EMBL/GenBank/DDBJ whole genome shotgun (WGS) entry which is preliminary data.</text>
</comment>
<keyword evidence="1" id="KW-0175">Coiled coil</keyword>
<sequence>MLNSNLSKPIQLNRKTISGTKFSTKNGTITDESSSPSLHLKRKPSVDALNVKKPANEPKIAKTEESNLATRPEPISKALLEEARARRANKVASKKVSSSPKSKVVKQIPQKKVTKTKPSTETLNKHVESTKKQSVKKEPTVDHSKELEEEVGKLLLEISELKRQEKLYKSEINELKIDKETNLKKIKTLERQKEEQYQNKRDLQLSKELLESGHQQNIDKIQRLIKGCRRELEFGHEKFSKIHDPGKSQDKKDRTKTSKRKKENDMGIMELLLCDCTYDKSYLDQLIMIEESNANIWGLSSRDLNELNLVLNTYNSNGMSSVNIKSQLNNLSWFLEITSQRNSSLPHIASALDKISSNKLKFNEFLSFLLVPLFSSSYYSYLDQLFDLFDMDSDSFISLEDMKGVIREIEWEDAFSVNDIRFLLQQMSTNILSKNIDSESGHNILVSREEFNEFFRSILD</sequence>
<proteinExistence type="predicted"/>
<dbReference type="PROSITE" id="PS50222">
    <property type="entry name" value="EF_HAND_2"/>
    <property type="match status" value="1"/>
</dbReference>
<feature type="region of interest" description="Disordered" evidence="2">
    <location>
        <begin position="1"/>
        <end position="74"/>
    </location>
</feature>
<feature type="compositionally biased region" description="Low complexity" evidence="2">
    <location>
        <begin position="94"/>
        <end position="106"/>
    </location>
</feature>
<gene>
    <name evidence="4" type="ORF">OJ253_1742</name>
</gene>
<evidence type="ECO:0000313" key="4">
    <source>
        <dbReference type="EMBL" id="KAJ1608879.1"/>
    </source>
</evidence>
<dbReference type="Proteomes" id="UP001067231">
    <property type="component" value="Unassembled WGS sequence"/>
</dbReference>